<reference evidence="2" key="1">
    <citation type="submission" date="2022-07" db="EMBL/GenBank/DDBJ databases">
        <title>Draft genome sequence of Zalerion maritima ATCC 34329, a (micro)plastics degrading marine fungus.</title>
        <authorList>
            <person name="Paco A."/>
            <person name="Goncalves M.F.M."/>
            <person name="Rocha-Santos T.A.P."/>
            <person name="Alves A."/>
        </authorList>
    </citation>
    <scope>NUCLEOTIDE SEQUENCE</scope>
    <source>
        <strain evidence="2">ATCC 34329</strain>
    </source>
</reference>
<feature type="region of interest" description="Disordered" evidence="1">
    <location>
        <begin position="342"/>
        <end position="367"/>
    </location>
</feature>
<sequence length="392" mass="42793">MDDDAPDSSLSSLWSKAEEARLSIETTGNALDPTYCEALQQVISQHTILQSHISSLSLFSPNESLEDLTTESLRYMLCPAHLASLTMRTPASSPRERKEVLGQARSHYEAFLSLLGAYGLLRDEPYVAGAPSHRKLLRIYQESPTGFSVAGASGGDPNAKRNAKLANYRAEKELKERLQYLRGHPAYVAGVAGTGPTDEDMVRKVYLAQTEMAAHEAFHALEGVNMEMQILAMAPDPDARHAGTRAAERGGQEDERSRRRIGGGGGLGDMEAGFSERLDQPLRDFSAANKAPLLSTSGKPLRPFTLVGSRQDIAKGVFRPGHNLPTMGIDEYLEEEKRRGGIIEGGGEASYARPEPDEDDMEKADEETYKARAWDEFTEANPKGAGNTLNRG</sequence>
<dbReference type="GO" id="GO:0051721">
    <property type="term" value="F:protein phosphatase 2A binding"/>
    <property type="evidence" value="ECO:0007669"/>
    <property type="project" value="TreeGrafter"/>
</dbReference>
<gene>
    <name evidence="2" type="ORF">MKZ38_003597</name>
</gene>
<dbReference type="InterPro" id="IPR038511">
    <property type="entry name" value="TAP42/TAP46-like_sf"/>
</dbReference>
<dbReference type="PANTHER" id="PTHR10933">
    <property type="entry name" value="IMMUNOGLOBULIN-BINDING PROTEIN 1"/>
    <property type="match status" value="1"/>
</dbReference>
<protein>
    <recommendedName>
        <fullName evidence="4">TAP42-like protein</fullName>
    </recommendedName>
</protein>
<feature type="region of interest" description="Disordered" evidence="1">
    <location>
        <begin position="240"/>
        <end position="267"/>
    </location>
</feature>
<dbReference type="InterPro" id="IPR007304">
    <property type="entry name" value="TAP46-like"/>
</dbReference>
<evidence type="ECO:0000313" key="3">
    <source>
        <dbReference type="Proteomes" id="UP001201980"/>
    </source>
</evidence>
<evidence type="ECO:0000313" key="2">
    <source>
        <dbReference type="EMBL" id="KAJ2898913.1"/>
    </source>
</evidence>
<name>A0AAD5RMR3_9PEZI</name>
<feature type="compositionally biased region" description="Acidic residues" evidence="1">
    <location>
        <begin position="356"/>
        <end position="365"/>
    </location>
</feature>
<proteinExistence type="predicted"/>
<evidence type="ECO:0000256" key="1">
    <source>
        <dbReference type="SAM" id="MobiDB-lite"/>
    </source>
</evidence>
<accession>A0AAD5RMR3</accession>
<dbReference type="AlphaFoldDB" id="A0AAD5RMR3"/>
<dbReference type="GO" id="GO:0035303">
    <property type="term" value="P:regulation of dephosphorylation"/>
    <property type="evidence" value="ECO:0007669"/>
    <property type="project" value="TreeGrafter"/>
</dbReference>
<dbReference type="EMBL" id="JAKWBI020000213">
    <property type="protein sequence ID" value="KAJ2898913.1"/>
    <property type="molecule type" value="Genomic_DNA"/>
</dbReference>
<evidence type="ECO:0008006" key="4">
    <source>
        <dbReference type="Google" id="ProtNLM"/>
    </source>
</evidence>
<dbReference type="Gene3D" id="1.25.40.540">
    <property type="entry name" value="TAP42-like family"/>
    <property type="match status" value="1"/>
</dbReference>
<feature type="region of interest" description="Disordered" evidence="1">
    <location>
        <begin position="373"/>
        <end position="392"/>
    </location>
</feature>
<organism evidence="2 3">
    <name type="scientific">Zalerion maritima</name>
    <dbReference type="NCBI Taxonomy" id="339359"/>
    <lineage>
        <taxon>Eukaryota</taxon>
        <taxon>Fungi</taxon>
        <taxon>Dikarya</taxon>
        <taxon>Ascomycota</taxon>
        <taxon>Pezizomycotina</taxon>
        <taxon>Sordariomycetes</taxon>
        <taxon>Lulworthiomycetidae</taxon>
        <taxon>Lulworthiales</taxon>
        <taxon>Lulworthiaceae</taxon>
        <taxon>Zalerion</taxon>
    </lineage>
</organism>
<feature type="compositionally biased region" description="Basic and acidic residues" evidence="1">
    <location>
        <begin position="240"/>
        <end position="257"/>
    </location>
</feature>
<keyword evidence="3" id="KW-1185">Reference proteome</keyword>
<dbReference type="GO" id="GO:0009966">
    <property type="term" value="P:regulation of signal transduction"/>
    <property type="evidence" value="ECO:0007669"/>
    <property type="project" value="InterPro"/>
</dbReference>
<dbReference type="GO" id="GO:0005829">
    <property type="term" value="C:cytosol"/>
    <property type="evidence" value="ECO:0007669"/>
    <property type="project" value="TreeGrafter"/>
</dbReference>
<comment type="caution">
    <text evidence="2">The sequence shown here is derived from an EMBL/GenBank/DDBJ whole genome shotgun (WGS) entry which is preliminary data.</text>
</comment>
<dbReference type="PANTHER" id="PTHR10933:SF9">
    <property type="entry name" value="IMMUNOGLOBULIN-BINDING PROTEIN 1"/>
    <property type="match status" value="1"/>
</dbReference>
<dbReference type="Proteomes" id="UP001201980">
    <property type="component" value="Unassembled WGS sequence"/>
</dbReference>
<dbReference type="Pfam" id="PF04177">
    <property type="entry name" value="TAP42"/>
    <property type="match status" value="1"/>
</dbReference>